<dbReference type="Proteomes" id="UP001149165">
    <property type="component" value="Unassembled WGS sequence"/>
</dbReference>
<feature type="transmembrane region" description="Helical" evidence="2">
    <location>
        <begin position="148"/>
        <end position="173"/>
    </location>
</feature>
<keyword evidence="2" id="KW-1133">Transmembrane helix</keyword>
<reference evidence="3" key="2">
    <citation type="journal article" date="2023" name="IMA Fungus">
        <title>Comparative genomic study of the Penicillium genus elucidates a diverse pangenome and 15 lateral gene transfer events.</title>
        <authorList>
            <person name="Petersen C."/>
            <person name="Sorensen T."/>
            <person name="Nielsen M.R."/>
            <person name="Sondergaard T.E."/>
            <person name="Sorensen J.L."/>
            <person name="Fitzpatrick D.A."/>
            <person name="Frisvad J.C."/>
            <person name="Nielsen K.L."/>
        </authorList>
    </citation>
    <scope>NUCLEOTIDE SEQUENCE</scope>
    <source>
        <strain evidence="3">IBT 30069</strain>
    </source>
</reference>
<evidence type="ECO:0000256" key="1">
    <source>
        <dbReference type="SAM" id="MobiDB-lite"/>
    </source>
</evidence>
<keyword evidence="4" id="KW-1185">Reference proteome</keyword>
<protein>
    <submittedName>
        <fullName evidence="3">Uncharacterized protein</fullName>
    </submittedName>
</protein>
<feature type="transmembrane region" description="Helical" evidence="2">
    <location>
        <begin position="244"/>
        <end position="270"/>
    </location>
</feature>
<comment type="caution">
    <text evidence="3">The sequence shown here is derived from an EMBL/GenBank/DDBJ whole genome shotgun (WGS) entry which is preliminary data.</text>
</comment>
<dbReference type="AlphaFoldDB" id="A0A9W9G7T0"/>
<evidence type="ECO:0000256" key="2">
    <source>
        <dbReference type="SAM" id="Phobius"/>
    </source>
</evidence>
<feature type="region of interest" description="Disordered" evidence="1">
    <location>
        <begin position="19"/>
        <end position="128"/>
    </location>
</feature>
<organism evidence="3 4">
    <name type="scientific">Penicillium angulare</name>
    <dbReference type="NCBI Taxonomy" id="116970"/>
    <lineage>
        <taxon>Eukaryota</taxon>
        <taxon>Fungi</taxon>
        <taxon>Dikarya</taxon>
        <taxon>Ascomycota</taxon>
        <taxon>Pezizomycotina</taxon>
        <taxon>Eurotiomycetes</taxon>
        <taxon>Eurotiomycetidae</taxon>
        <taxon>Eurotiales</taxon>
        <taxon>Aspergillaceae</taxon>
        <taxon>Penicillium</taxon>
    </lineage>
</organism>
<dbReference type="OrthoDB" id="5420214at2759"/>
<reference evidence="3" key="1">
    <citation type="submission" date="2022-11" db="EMBL/GenBank/DDBJ databases">
        <authorList>
            <person name="Petersen C."/>
        </authorList>
    </citation>
    <scope>NUCLEOTIDE SEQUENCE</scope>
    <source>
        <strain evidence="3">IBT 30069</strain>
    </source>
</reference>
<keyword evidence="2" id="KW-0812">Transmembrane</keyword>
<sequence length="308" mass="33774">MPSSEMSYSPAYYQTKDLAGTAPSMLPHASRPHITRPEPSHSSPLRSSEGTRHDVSPRASGPRGPHAYSPEASRRASRVGDDATTPVLVTNSLAHKEERSRGSWADQPSLMSGEHSRTTKRAGSDVPTSDGGQDALLMLFRLSVPVPFFSFAACVYTFCAIIFAILISPLRLYSISPYLRKTSFRTQLCDLLSPALHIHERLVCMLPPAATRSSSTQWIHADLESEEPTAIVDSSILYSVGMSILVLVIAPFLSIAIVLFAWTAAAFWVFAMVMGNPDGTERNDDGRAAVLGVCRWWRTWLAKSWHSS</sequence>
<proteinExistence type="predicted"/>
<name>A0A9W9G7T0_9EURO</name>
<gene>
    <name evidence="3" type="ORF">N7456_002288</name>
</gene>
<dbReference type="EMBL" id="JAPQKH010000002">
    <property type="protein sequence ID" value="KAJ5113754.1"/>
    <property type="molecule type" value="Genomic_DNA"/>
</dbReference>
<keyword evidence="2" id="KW-0472">Membrane</keyword>
<evidence type="ECO:0000313" key="4">
    <source>
        <dbReference type="Proteomes" id="UP001149165"/>
    </source>
</evidence>
<feature type="compositionally biased region" description="Basic and acidic residues" evidence="1">
    <location>
        <begin position="72"/>
        <end position="81"/>
    </location>
</feature>
<accession>A0A9W9G7T0</accession>
<evidence type="ECO:0000313" key="3">
    <source>
        <dbReference type="EMBL" id="KAJ5113754.1"/>
    </source>
</evidence>